<keyword evidence="2 5" id="KW-0645">Protease</keyword>
<evidence type="ECO:0000313" key="8">
    <source>
        <dbReference type="Proteomes" id="UP000182631"/>
    </source>
</evidence>
<dbReference type="GO" id="GO:0007165">
    <property type="term" value="P:signal transduction"/>
    <property type="evidence" value="ECO:0007669"/>
    <property type="project" value="TreeGrafter"/>
</dbReference>
<keyword evidence="8" id="KW-1185">Reference proteome</keyword>
<dbReference type="GO" id="GO:0030288">
    <property type="term" value="C:outer membrane-bounded periplasmic space"/>
    <property type="evidence" value="ECO:0007669"/>
    <property type="project" value="TreeGrafter"/>
</dbReference>
<dbReference type="SUPFAM" id="SSF52096">
    <property type="entry name" value="ClpP/crotonase"/>
    <property type="match status" value="1"/>
</dbReference>
<dbReference type="InterPro" id="IPR054628">
    <property type="entry name" value="Cterm_S41_CtpZ"/>
</dbReference>
<keyword evidence="4 5" id="KW-0720">Serine protease</keyword>
<evidence type="ECO:0000256" key="1">
    <source>
        <dbReference type="ARBA" id="ARBA00009179"/>
    </source>
</evidence>
<evidence type="ECO:0000256" key="2">
    <source>
        <dbReference type="ARBA" id="ARBA00022670"/>
    </source>
</evidence>
<dbReference type="PANTHER" id="PTHR32060:SF30">
    <property type="entry name" value="CARBOXY-TERMINAL PROCESSING PROTEASE CTPA"/>
    <property type="match status" value="1"/>
</dbReference>
<dbReference type="RefSeq" id="WP_081340186.1">
    <property type="nucleotide sequence ID" value="NZ_FITM01000096.1"/>
</dbReference>
<dbReference type="Pfam" id="PF03572">
    <property type="entry name" value="Peptidase_S41"/>
    <property type="match status" value="1"/>
</dbReference>
<keyword evidence="3 5" id="KW-0378">Hydrolase</keyword>
<evidence type="ECO:0000313" key="7">
    <source>
        <dbReference type="EMBL" id="SAY38863.1"/>
    </source>
</evidence>
<dbReference type="SUPFAM" id="SSF50156">
    <property type="entry name" value="PDZ domain-like"/>
    <property type="match status" value="1"/>
</dbReference>
<dbReference type="InterPro" id="IPR005151">
    <property type="entry name" value="Tail-specific_protease"/>
</dbReference>
<dbReference type="PROSITE" id="PS50106">
    <property type="entry name" value="PDZ"/>
    <property type="match status" value="1"/>
</dbReference>
<name>A0A165AFR7_9SYNE</name>
<dbReference type="Gene3D" id="3.90.226.10">
    <property type="entry name" value="2-enoyl-CoA Hydratase, Chain A, domain 1"/>
    <property type="match status" value="1"/>
</dbReference>
<dbReference type="InterPro" id="IPR036034">
    <property type="entry name" value="PDZ_sf"/>
</dbReference>
<evidence type="ECO:0000256" key="4">
    <source>
        <dbReference type="ARBA" id="ARBA00022825"/>
    </source>
</evidence>
<dbReference type="SMART" id="SM00245">
    <property type="entry name" value="TSPc"/>
    <property type="match status" value="1"/>
</dbReference>
<dbReference type="Proteomes" id="UP000182631">
    <property type="component" value="Unassembled WGS sequence"/>
</dbReference>
<dbReference type="OrthoDB" id="9812068at2"/>
<dbReference type="InterPro" id="IPR041489">
    <property type="entry name" value="PDZ_6"/>
</dbReference>
<dbReference type="InterPro" id="IPR001478">
    <property type="entry name" value="PDZ"/>
</dbReference>
<comment type="similarity">
    <text evidence="1 5">Belongs to the peptidase S41A family.</text>
</comment>
<dbReference type="Gene3D" id="2.30.42.10">
    <property type="match status" value="1"/>
</dbReference>
<sequence>MGRHRAKIDWWAQGGVRKFRICLFIVILVGFLMGAPAVHALSEDQQLVVDAWSFVNQSYVDPTFEGVPWRRLRQKALEQPIPSRERAYRAIETMLEPLGDPFTRFLRPEQFKALTDSTAGSISGVGLQLGINEGETAVQVISSLEGSPAAVAEIQPGSVILVVEGNSVEDLGLEGVAAALRGPSGTVVEVELVGPDGDRQFLSLERRTVDLRPVRSRRLREDGHTYGLLRIRQFTTTVPDLVSAALAELQNKCIEGLVLDLRNNPGGLVGSGLQVGHSLLDDQPLVRIRDRNGIVDTITADVGTLYDGPMVVLVNSGTASASEILAGALQDDGRAEVLGRPTFGKGLIQTLIPLNDGSGLAVTVARYVTPTGRDIQSTGIIPDQVLAASRREAPEEDDQDPWLERAMVALQNQLHRHEKHIERTAMT</sequence>
<accession>A0A165AFR7</accession>
<dbReference type="CDD" id="cd07560">
    <property type="entry name" value="Peptidase_S41_CPP"/>
    <property type="match status" value="1"/>
</dbReference>
<dbReference type="CDD" id="cd06782">
    <property type="entry name" value="cpPDZ_CPP-like"/>
    <property type="match status" value="1"/>
</dbReference>
<dbReference type="InterPro" id="IPR004447">
    <property type="entry name" value="Peptidase_S41A"/>
</dbReference>
<evidence type="ECO:0000259" key="6">
    <source>
        <dbReference type="PROSITE" id="PS50106"/>
    </source>
</evidence>
<proteinExistence type="inferred from homology"/>
<protein>
    <submittedName>
        <fullName evidence="7">Periplasmic protease</fullName>
    </submittedName>
</protein>
<reference evidence="8" key="1">
    <citation type="submission" date="2016-02" db="EMBL/GenBank/DDBJ databases">
        <authorList>
            <person name="liu f."/>
        </authorList>
    </citation>
    <scope>NUCLEOTIDE SEQUENCE [LARGE SCALE GENOMIC DNA]</scope>
</reference>
<dbReference type="NCBIfam" id="NF045591">
    <property type="entry name" value="Cterm_S41_CtpZ"/>
    <property type="match status" value="1"/>
</dbReference>
<dbReference type="InterPro" id="IPR029045">
    <property type="entry name" value="ClpP/crotonase-like_dom_sf"/>
</dbReference>
<dbReference type="GO" id="GO:0004175">
    <property type="term" value="F:endopeptidase activity"/>
    <property type="evidence" value="ECO:0007669"/>
    <property type="project" value="TreeGrafter"/>
</dbReference>
<feature type="domain" description="PDZ" evidence="6">
    <location>
        <begin position="111"/>
        <end position="187"/>
    </location>
</feature>
<evidence type="ECO:0000256" key="5">
    <source>
        <dbReference type="RuleBase" id="RU004404"/>
    </source>
</evidence>
<dbReference type="GO" id="GO:0008236">
    <property type="term" value="F:serine-type peptidase activity"/>
    <property type="evidence" value="ECO:0007669"/>
    <property type="project" value="UniProtKB-KW"/>
</dbReference>
<evidence type="ECO:0000256" key="3">
    <source>
        <dbReference type="ARBA" id="ARBA00022801"/>
    </source>
</evidence>
<dbReference type="AlphaFoldDB" id="A0A165AFR7"/>
<gene>
    <name evidence="7" type="ORF">FLM9_898</name>
</gene>
<dbReference type="GO" id="GO:0006508">
    <property type="term" value="P:proteolysis"/>
    <property type="evidence" value="ECO:0007669"/>
    <property type="project" value="UniProtKB-KW"/>
</dbReference>
<dbReference type="Pfam" id="PF17820">
    <property type="entry name" value="PDZ_6"/>
    <property type="match status" value="1"/>
</dbReference>
<dbReference type="Gene3D" id="3.30.750.44">
    <property type="match status" value="1"/>
</dbReference>
<dbReference type="SMART" id="SM00228">
    <property type="entry name" value="PDZ"/>
    <property type="match status" value="1"/>
</dbReference>
<dbReference type="PANTHER" id="PTHR32060">
    <property type="entry name" value="TAIL-SPECIFIC PROTEASE"/>
    <property type="match status" value="1"/>
</dbReference>
<dbReference type="NCBIfam" id="TIGR00225">
    <property type="entry name" value="prc"/>
    <property type="match status" value="1"/>
</dbReference>
<dbReference type="EMBL" id="FITM01000096">
    <property type="protein sequence ID" value="SAY38863.1"/>
    <property type="molecule type" value="Genomic_DNA"/>
</dbReference>
<organism evidence="7 8">
    <name type="scientific">Candidatus Synechococcus spongiarum</name>
    <dbReference type="NCBI Taxonomy" id="431041"/>
    <lineage>
        <taxon>Bacteria</taxon>
        <taxon>Bacillati</taxon>
        <taxon>Cyanobacteriota</taxon>
        <taxon>Cyanophyceae</taxon>
        <taxon>Synechococcales</taxon>
        <taxon>Synechococcaceae</taxon>
        <taxon>Synechococcus</taxon>
    </lineage>
</organism>